<organism evidence="2 3">
    <name type="scientific">Phocaeicola barnesiae</name>
    <dbReference type="NCBI Taxonomy" id="376804"/>
    <lineage>
        <taxon>Bacteria</taxon>
        <taxon>Pseudomonadati</taxon>
        <taxon>Bacteroidota</taxon>
        <taxon>Bacteroidia</taxon>
        <taxon>Bacteroidales</taxon>
        <taxon>Bacteroidaceae</taxon>
        <taxon>Phocaeicola</taxon>
    </lineage>
</organism>
<dbReference type="InterPro" id="IPR031762">
    <property type="entry name" value="DUF4738"/>
</dbReference>
<reference evidence="2 3" key="1">
    <citation type="submission" date="2022-08" db="EMBL/GenBank/DDBJ databases">
        <authorList>
            <person name="Zeman M."/>
            <person name="Kubasova T."/>
        </authorList>
    </citation>
    <scope>NUCLEOTIDE SEQUENCE [LARGE SCALE GENOMIC DNA]</scope>
    <source>
        <strain evidence="2 3">ET62</strain>
    </source>
</reference>
<dbReference type="PROSITE" id="PS51257">
    <property type="entry name" value="PROKAR_LIPOPROTEIN"/>
    <property type="match status" value="1"/>
</dbReference>
<proteinExistence type="predicted"/>
<dbReference type="Gene3D" id="2.40.128.510">
    <property type="entry name" value="Protein of unknown function DUF4738"/>
    <property type="match status" value="1"/>
</dbReference>
<keyword evidence="3" id="KW-1185">Reference proteome</keyword>
<evidence type="ECO:0000256" key="1">
    <source>
        <dbReference type="SAM" id="SignalP"/>
    </source>
</evidence>
<dbReference type="Pfam" id="PF15889">
    <property type="entry name" value="DUF4738"/>
    <property type="match status" value="1"/>
</dbReference>
<feature type="signal peptide" evidence="1">
    <location>
        <begin position="1"/>
        <end position="20"/>
    </location>
</feature>
<sequence>MKIVVAVLLLSMFASCTSKKADEEGARQHATDTRVLEELQGVWLDDNTEAPLFKIEGDSIYYAGQNNVPQQFALFNDTLFIYGVQTVCYPVRRRTEHSIHFATPQGDLVSLHKSEVDSVYVDSQQEIHQPVQEVIQKDSVIEFKGERYRGYAYINPTGIKVIRPGISEEGLSVDNVFYDNVIHICVYQGTRRLYSKDIKRPMFAGLVPDDFLNNSILSDMNFIGVDADGYVFEATLCMPDGPTCYNIRLFVDLDGNLTFKLCQ</sequence>
<feature type="chain" id="PRO_5043363878" evidence="1">
    <location>
        <begin position="21"/>
        <end position="263"/>
    </location>
</feature>
<name>A0AAW5N3I3_9BACT</name>
<dbReference type="Proteomes" id="UP001204579">
    <property type="component" value="Unassembled WGS sequence"/>
</dbReference>
<dbReference type="EMBL" id="JANRHJ010000006">
    <property type="protein sequence ID" value="MCR8873692.1"/>
    <property type="molecule type" value="Genomic_DNA"/>
</dbReference>
<evidence type="ECO:0000313" key="3">
    <source>
        <dbReference type="Proteomes" id="UP001204579"/>
    </source>
</evidence>
<keyword evidence="1" id="KW-0732">Signal</keyword>
<accession>A0AAW5N3I3</accession>
<dbReference type="RefSeq" id="WP_235300667.1">
    <property type="nucleotide sequence ID" value="NZ_CALULB010000006.1"/>
</dbReference>
<gene>
    <name evidence="2" type="ORF">NW209_06650</name>
</gene>
<comment type="caution">
    <text evidence="2">The sequence shown here is derived from an EMBL/GenBank/DDBJ whole genome shotgun (WGS) entry which is preliminary data.</text>
</comment>
<dbReference type="AlphaFoldDB" id="A0AAW5N3I3"/>
<protein>
    <submittedName>
        <fullName evidence="2">DUF4738 domain-containing protein</fullName>
    </submittedName>
</protein>
<evidence type="ECO:0000313" key="2">
    <source>
        <dbReference type="EMBL" id="MCR8873692.1"/>
    </source>
</evidence>